<evidence type="ECO:0000313" key="8">
    <source>
        <dbReference type="EMBL" id="QED23780.1"/>
    </source>
</evidence>
<protein>
    <recommendedName>
        <fullName evidence="6">Alkyl hydroperoxide reductase AhpD</fullName>
        <ecNumber evidence="6">1.11.1.28</ecNumber>
    </recommendedName>
    <alternativeName>
        <fullName evidence="6">Alkylhydroperoxidase AhpD</fullName>
    </alternativeName>
</protein>
<keyword evidence="4 6" id="KW-1015">Disulfide bond</keyword>
<feature type="active site" description="Cysteine sulfenic acid (-SOH) intermediate" evidence="6">
    <location>
        <position position="135"/>
    </location>
</feature>
<keyword evidence="1 6" id="KW-0575">Peroxidase</keyword>
<evidence type="ECO:0000256" key="5">
    <source>
        <dbReference type="ARBA" id="ARBA00023284"/>
    </source>
</evidence>
<feature type="active site" description="Proton donor" evidence="6">
    <location>
        <position position="132"/>
    </location>
</feature>
<proteinExistence type="inferred from homology"/>
<evidence type="ECO:0000256" key="4">
    <source>
        <dbReference type="ARBA" id="ARBA00023157"/>
    </source>
</evidence>
<evidence type="ECO:0000256" key="1">
    <source>
        <dbReference type="ARBA" id="ARBA00022559"/>
    </source>
</evidence>
<sequence>MLENFIDNIPDFAKDIKLNAKSLLLSESSILSDVQVAICAISCAIAVKNKNLESLILEHFSPKLSEMQINAAKSAAAVMSMNNVYYRFLHLCQNQEYSKIPAGLRMNAIASHGIEKVDFELASLAVSSINGCGMCIDSHEKTLKTHNVTSEQIQHSVKIAAVINALSVL</sequence>
<comment type="function">
    <text evidence="6">Antioxidant protein with alkyl hydroperoxidase activity. Required for the reduction of the AhpC active site cysteine residues and for the regeneration of the AhpC enzyme activity.</text>
</comment>
<dbReference type="InterPro" id="IPR004674">
    <property type="entry name" value="AhpD"/>
</dbReference>
<dbReference type="HAMAP" id="MF_01676">
    <property type="entry name" value="AhpD"/>
    <property type="match status" value="1"/>
</dbReference>
<evidence type="ECO:0000256" key="3">
    <source>
        <dbReference type="ARBA" id="ARBA00023002"/>
    </source>
</evidence>
<feature type="domain" description="Carboxymuconolactone decarboxylase-like" evidence="7">
    <location>
        <begin position="96"/>
        <end position="165"/>
    </location>
</feature>
<evidence type="ECO:0000256" key="6">
    <source>
        <dbReference type="HAMAP-Rule" id="MF_01676"/>
    </source>
</evidence>
<dbReference type="GO" id="GO:0032843">
    <property type="term" value="F:hydroperoxide reductase activity"/>
    <property type="evidence" value="ECO:0007669"/>
    <property type="project" value="InterPro"/>
</dbReference>
<dbReference type="InterPro" id="IPR003779">
    <property type="entry name" value="CMD-like"/>
</dbReference>
<dbReference type="RefSeq" id="WP_146821144.1">
    <property type="nucleotide sequence ID" value="NZ_CP029077.1"/>
</dbReference>
<organism evidence="8 9">
    <name type="scientific">Candidatus Deianiraea vastatrix</name>
    <dbReference type="NCBI Taxonomy" id="2163644"/>
    <lineage>
        <taxon>Bacteria</taxon>
        <taxon>Pseudomonadati</taxon>
        <taxon>Pseudomonadota</taxon>
        <taxon>Alphaproteobacteria</taxon>
        <taxon>Rickettsiales</taxon>
        <taxon>Candidatus Deianiraeaceae</taxon>
        <taxon>Candidatus Deianiraea</taxon>
    </lineage>
</organism>
<comment type="similarity">
    <text evidence="6">Belongs to the AhpD family.</text>
</comment>
<dbReference type="GO" id="GO:0045454">
    <property type="term" value="P:cell redox homeostasis"/>
    <property type="evidence" value="ECO:0007669"/>
    <property type="project" value="TreeGrafter"/>
</dbReference>
<dbReference type="PANTHER" id="PTHR33930">
    <property type="entry name" value="ALKYL HYDROPEROXIDE REDUCTASE AHPD"/>
    <property type="match status" value="1"/>
</dbReference>
<reference evidence="8 9" key="1">
    <citation type="journal article" date="2019" name="ISME J.">
        <title>Deianiraea, an extracellular bacterium associated with the ciliate Paramecium, suggests an alternative scenario for the evolution of Rickettsiales.</title>
        <authorList>
            <person name="Castelli M."/>
            <person name="Sabaneyeva E."/>
            <person name="Lanzoni O."/>
            <person name="Lebedeva N."/>
            <person name="Floriano A.M."/>
            <person name="Gaiarsa S."/>
            <person name="Benken K."/>
            <person name="Modeo L."/>
            <person name="Bandi C."/>
            <person name="Potekhin A."/>
            <person name="Sassera D."/>
            <person name="Petroni G."/>
        </authorList>
    </citation>
    <scope>NUCLEOTIDE SEQUENCE [LARGE SCALE GENOMIC DNA]</scope>
    <source>
        <strain evidence="8">CyL4-1</strain>
    </source>
</reference>
<gene>
    <name evidence="6" type="primary">ahpD</name>
    <name evidence="8" type="ORF">Deia_00996</name>
</gene>
<keyword evidence="2 6" id="KW-0049">Antioxidant</keyword>
<dbReference type="PANTHER" id="PTHR33930:SF7">
    <property type="entry name" value="ALKYL HYDROPEROXIDE REDUCTASE AHPD"/>
    <property type="match status" value="1"/>
</dbReference>
<accession>A0A5B8XEV6</accession>
<dbReference type="InterPro" id="IPR004675">
    <property type="entry name" value="AhpD_core"/>
</dbReference>
<dbReference type="EC" id="1.11.1.28" evidence="6"/>
<keyword evidence="3 6" id="KW-0560">Oxidoreductase</keyword>
<keyword evidence="5 6" id="KW-0676">Redox-active center</keyword>
<evidence type="ECO:0000256" key="2">
    <source>
        <dbReference type="ARBA" id="ARBA00022862"/>
    </source>
</evidence>
<dbReference type="InterPro" id="IPR029032">
    <property type="entry name" value="AhpD-like"/>
</dbReference>
<dbReference type="Gene3D" id="1.20.1290.10">
    <property type="entry name" value="AhpD-like"/>
    <property type="match status" value="1"/>
</dbReference>
<dbReference type="Pfam" id="PF02627">
    <property type="entry name" value="CMD"/>
    <property type="match status" value="1"/>
</dbReference>
<feature type="disulfide bond" description="Interchain (with AhpC); in linked form" evidence="6">
    <location>
        <position position="135"/>
    </location>
</feature>
<dbReference type="OrthoDB" id="9801997at2"/>
<evidence type="ECO:0000313" key="9">
    <source>
        <dbReference type="Proteomes" id="UP000321934"/>
    </source>
</evidence>
<dbReference type="GO" id="GO:0015036">
    <property type="term" value="F:disulfide oxidoreductase activity"/>
    <property type="evidence" value="ECO:0007669"/>
    <property type="project" value="TreeGrafter"/>
</dbReference>
<dbReference type="GO" id="GO:0051920">
    <property type="term" value="F:peroxiredoxin activity"/>
    <property type="evidence" value="ECO:0007669"/>
    <property type="project" value="InterPro"/>
</dbReference>
<evidence type="ECO:0000259" key="7">
    <source>
        <dbReference type="Pfam" id="PF02627"/>
    </source>
</evidence>
<dbReference type="SUPFAM" id="SSF69118">
    <property type="entry name" value="AhpD-like"/>
    <property type="match status" value="1"/>
</dbReference>
<dbReference type="Proteomes" id="UP000321934">
    <property type="component" value="Chromosome"/>
</dbReference>
<feature type="disulfide bond" evidence="6">
    <location>
        <begin position="132"/>
        <end position="135"/>
    </location>
</feature>
<dbReference type="EMBL" id="CP029077">
    <property type="protein sequence ID" value="QED23780.1"/>
    <property type="molecule type" value="Genomic_DNA"/>
</dbReference>
<dbReference type="NCBIfam" id="TIGR00778">
    <property type="entry name" value="ahpD_dom"/>
    <property type="match status" value="1"/>
</dbReference>
<dbReference type="GO" id="GO:0006979">
    <property type="term" value="P:response to oxidative stress"/>
    <property type="evidence" value="ECO:0007669"/>
    <property type="project" value="InterPro"/>
</dbReference>
<comment type="catalytic activity">
    <reaction evidence="6">
        <text>N(6)-[(R)-dihydrolipoyl]-L-lysyl-[lipoyl-carrier protein] + a hydroperoxide = N(6)-[(R)-lipoyl]-L-lysyl-[lipoyl-carrier protein] + an alcohol + H2O</text>
        <dbReference type="Rhea" id="RHEA:62636"/>
        <dbReference type="Rhea" id="RHEA-COMP:10502"/>
        <dbReference type="Rhea" id="RHEA-COMP:16355"/>
        <dbReference type="ChEBI" id="CHEBI:15377"/>
        <dbReference type="ChEBI" id="CHEBI:30879"/>
        <dbReference type="ChEBI" id="CHEBI:35924"/>
        <dbReference type="ChEBI" id="CHEBI:83099"/>
        <dbReference type="ChEBI" id="CHEBI:83100"/>
        <dbReference type="EC" id="1.11.1.28"/>
    </reaction>
</comment>
<dbReference type="AlphaFoldDB" id="A0A5B8XEV6"/>
<name>A0A5B8XEV6_9RICK</name>
<keyword evidence="9" id="KW-1185">Reference proteome</keyword>